<accession>Q2QV36</accession>
<protein>
    <recommendedName>
        <fullName evidence="2">DUF834 domain-containing protein</fullName>
    </recommendedName>
</protein>
<sequence length="272" mass="30414">MALMPAMTWLPCRIDDRKHGNGSYQRTTVQRCKRRAPGERGDQGDPYHHLRDHRRRGRWQATRRRPWVDDGDGFPATRGSNRRADGLHLGPAIPRVVTVSEGGDGRRRTARLKMEQIGFTVTTGFPGSSTMGKWRPVFFSSQTQRRQRRPKATTTATARGCWSGGRRWREKASAGRAIPARFGARERVAGVALTLAKPREATAQVGVDRGGGATRLEGHRRRRRLGQGGGGATSDGSAWDLRQTEEEAEGMLFIAGRGRDRLGNGWNRRRIR</sequence>
<organism evidence="3">
    <name type="scientific">Oryza sativa subsp. japonica</name>
    <name type="common">Rice</name>
    <dbReference type="NCBI Taxonomy" id="39947"/>
    <lineage>
        <taxon>Eukaryota</taxon>
        <taxon>Viridiplantae</taxon>
        <taxon>Streptophyta</taxon>
        <taxon>Embryophyta</taxon>
        <taxon>Tracheophyta</taxon>
        <taxon>Spermatophyta</taxon>
        <taxon>Magnoliopsida</taxon>
        <taxon>Liliopsida</taxon>
        <taxon>Poales</taxon>
        <taxon>Poaceae</taxon>
        <taxon>BOP clade</taxon>
        <taxon>Oryzoideae</taxon>
        <taxon>Oryzeae</taxon>
        <taxon>Oryzinae</taxon>
        <taxon>Oryza</taxon>
        <taxon>Oryza sativa</taxon>
    </lineage>
</organism>
<reference evidence="3" key="2">
    <citation type="submission" date="2005-04" db="EMBL/GenBank/DDBJ databases">
        <authorList>
            <person name="Buell C.R."/>
            <person name="Wing R.A."/>
            <person name="McCombie W.A."/>
            <person name="Ouyang S."/>
        </authorList>
    </citation>
    <scope>NUCLEOTIDE SEQUENCE</scope>
</reference>
<reference evidence="3" key="3">
    <citation type="submission" date="2006-01" db="EMBL/GenBank/DDBJ databases">
        <authorList>
            <person name="Buell R."/>
        </authorList>
    </citation>
    <scope>NUCLEOTIDE SEQUENCE</scope>
</reference>
<evidence type="ECO:0000256" key="1">
    <source>
        <dbReference type="SAM" id="MobiDB-lite"/>
    </source>
</evidence>
<reference evidence="3" key="1">
    <citation type="journal article" date="2005" name="BMC Biol.">
        <title>The sequence of rice chromosomes 11 and 12, rich in disease resistance genes and recent gene duplications.</title>
        <authorList>
            <consortium name="The rice chromosomes 11 and 12 sequencing consortia"/>
        </authorList>
    </citation>
    <scope>NUCLEOTIDE SEQUENCE [LARGE SCALE GENOMIC DNA]</scope>
</reference>
<feature type="region of interest" description="Disordered" evidence="1">
    <location>
        <begin position="20"/>
        <end position="65"/>
    </location>
</feature>
<gene>
    <name evidence="3" type="ordered locus">LOC_Os12g14160</name>
</gene>
<feature type="compositionally biased region" description="Basic and acidic residues" evidence="1">
    <location>
        <begin position="36"/>
        <end position="49"/>
    </location>
</feature>
<evidence type="ECO:0000313" key="3">
    <source>
        <dbReference type="EMBL" id="ABA97220.1"/>
    </source>
</evidence>
<dbReference type="EMBL" id="DP000011">
    <property type="protein sequence ID" value="ABA97220.1"/>
    <property type="molecule type" value="Genomic_DNA"/>
</dbReference>
<dbReference type="AlphaFoldDB" id="Q2QV36"/>
<dbReference type="Pfam" id="PF05754">
    <property type="entry name" value="DUF834"/>
    <property type="match status" value="2"/>
</dbReference>
<name>Q2QV36_ORYSJ</name>
<evidence type="ECO:0000259" key="2">
    <source>
        <dbReference type="Pfam" id="PF05754"/>
    </source>
</evidence>
<feature type="domain" description="DUF834" evidence="2">
    <location>
        <begin position="58"/>
        <end position="106"/>
    </location>
</feature>
<feature type="compositionally biased region" description="Basic residues" evidence="1">
    <location>
        <begin position="50"/>
        <end position="65"/>
    </location>
</feature>
<proteinExistence type="predicted"/>
<dbReference type="InterPro" id="IPR008552">
    <property type="entry name" value="DUF834"/>
</dbReference>
<feature type="domain" description="DUF834" evidence="2">
    <location>
        <begin position="175"/>
        <end position="212"/>
    </location>
</feature>